<organism evidence="9 10">
    <name type="scientific">[Clostridium] citroniae WAL-17108</name>
    <dbReference type="NCBI Taxonomy" id="742733"/>
    <lineage>
        <taxon>Bacteria</taxon>
        <taxon>Bacillati</taxon>
        <taxon>Bacillota</taxon>
        <taxon>Clostridia</taxon>
        <taxon>Lachnospirales</taxon>
        <taxon>Lachnospiraceae</taxon>
        <taxon>Enterocloster</taxon>
    </lineage>
</organism>
<gene>
    <name evidence="9" type="ORF">HMPREF9469_04871</name>
</gene>
<dbReference type="RefSeq" id="WP_007868277.1">
    <property type="nucleotide sequence ID" value="NZ_JH376428.1"/>
</dbReference>
<proteinExistence type="inferred from homology"/>
<dbReference type="Pfam" id="PF00528">
    <property type="entry name" value="BPD_transp_1"/>
    <property type="match status" value="1"/>
</dbReference>
<dbReference type="Proteomes" id="UP000003763">
    <property type="component" value="Unassembled WGS sequence"/>
</dbReference>
<feature type="transmembrane region" description="Helical" evidence="7">
    <location>
        <begin position="12"/>
        <end position="34"/>
    </location>
</feature>
<feature type="transmembrane region" description="Helical" evidence="7">
    <location>
        <begin position="113"/>
        <end position="135"/>
    </location>
</feature>
<keyword evidence="4 7" id="KW-0812">Transmembrane</keyword>
<evidence type="ECO:0000259" key="8">
    <source>
        <dbReference type="PROSITE" id="PS50928"/>
    </source>
</evidence>
<dbReference type="EMBL" id="ADLJ01000044">
    <property type="protein sequence ID" value="EHE96335.1"/>
    <property type="molecule type" value="Genomic_DNA"/>
</dbReference>
<feature type="transmembrane region" description="Helical" evidence="7">
    <location>
        <begin position="81"/>
        <end position="101"/>
    </location>
</feature>
<name>G5HQK9_9FIRM</name>
<feature type="transmembrane region" description="Helical" evidence="7">
    <location>
        <begin position="245"/>
        <end position="266"/>
    </location>
</feature>
<reference evidence="9 10" key="1">
    <citation type="submission" date="2011-08" db="EMBL/GenBank/DDBJ databases">
        <title>The Genome Sequence of Clostridium citroniae WAL-17108.</title>
        <authorList>
            <consortium name="The Broad Institute Genome Sequencing Platform"/>
            <person name="Earl A."/>
            <person name="Ward D."/>
            <person name="Feldgarden M."/>
            <person name="Gevers D."/>
            <person name="Finegold S.M."/>
            <person name="Summanen P.H."/>
            <person name="Molitoris D.R."/>
            <person name="Vaisanen M.L."/>
            <person name="Daigneault M."/>
            <person name="Allen-Vercoe E."/>
            <person name="Young S.K."/>
            <person name="Zeng Q."/>
            <person name="Gargeya S."/>
            <person name="Fitzgerald M."/>
            <person name="Haas B."/>
            <person name="Abouelleil A."/>
            <person name="Alvarado L."/>
            <person name="Arachchi H.M."/>
            <person name="Berlin A."/>
            <person name="Brown A."/>
            <person name="Chapman S.B."/>
            <person name="Chen Z."/>
            <person name="Dunbar C."/>
            <person name="Freedman E."/>
            <person name="Gearin G."/>
            <person name="Gellesch M."/>
            <person name="Goldberg J."/>
            <person name="Griggs A."/>
            <person name="Gujja S."/>
            <person name="Heiman D."/>
            <person name="Howarth C."/>
            <person name="Larson L."/>
            <person name="Lui A."/>
            <person name="MacDonald P.J.P."/>
            <person name="Montmayeur A."/>
            <person name="Murphy C."/>
            <person name="Neiman D."/>
            <person name="Pearson M."/>
            <person name="Priest M."/>
            <person name="Roberts A."/>
            <person name="Saif S."/>
            <person name="Shea T."/>
            <person name="Shenoy N."/>
            <person name="Sisk P."/>
            <person name="Stolte C."/>
            <person name="Sykes S."/>
            <person name="Wortman J."/>
            <person name="Nusbaum C."/>
            <person name="Birren B."/>
        </authorList>
    </citation>
    <scope>NUCLEOTIDE SEQUENCE [LARGE SCALE GENOMIC DNA]</scope>
    <source>
        <strain evidence="9 10">WAL-17108</strain>
    </source>
</reference>
<dbReference type="PATRIC" id="fig|742733.3.peg.5017"/>
<dbReference type="GO" id="GO:0005886">
    <property type="term" value="C:plasma membrane"/>
    <property type="evidence" value="ECO:0007669"/>
    <property type="project" value="UniProtKB-SubCell"/>
</dbReference>
<keyword evidence="2 7" id="KW-0813">Transport</keyword>
<sequence>MKKFHYGKSARKIGCYSVLTALSCIFLFPLYWFFLNSFKTYEQLFQFPPKFWVWPFRFANYSEAFDYPAFGFGQMLKNSTFITLLSVLGAVLSSSVVAFGFSRLKWRGRDQVFMLVILTMIIPTEIVLTPLYLIYSKVGLLDTWIPVIAPFFFAKPFYTFMIRQSMMGIPVEMDESAIIDGCNVWQRLFYVIVPQAKPALLAVTIMAMQDQWNNYLEPLIYISSNSKQTISVGLSFFSGMNNTEWNLVFAAAVIVALPILIVFIFFQKYFIQGVVVSGVKG</sequence>
<dbReference type="InterPro" id="IPR000515">
    <property type="entry name" value="MetI-like"/>
</dbReference>
<dbReference type="PANTHER" id="PTHR43744">
    <property type="entry name" value="ABC TRANSPORTER PERMEASE PROTEIN MG189-RELATED-RELATED"/>
    <property type="match status" value="1"/>
</dbReference>
<dbReference type="SUPFAM" id="SSF161098">
    <property type="entry name" value="MetI-like"/>
    <property type="match status" value="1"/>
</dbReference>
<protein>
    <recommendedName>
        <fullName evidence="8">ABC transmembrane type-1 domain-containing protein</fullName>
    </recommendedName>
</protein>
<evidence type="ECO:0000256" key="3">
    <source>
        <dbReference type="ARBA" id="ARBA00022475"/>
    </source>
</evidence>
<keyword evidence="3" id="KW-1003">Cell membrane</keyword>
<dbReference type="PANTHER" id="PTHR43744:SF12">
    <property type="entry name" value="ABC TRANSPORTER PERMEASE PROTEIN MG189-RELATED"/>
    <property type="match status" value="1"/>
</dbReference>
<dbReference type="PROSITE" id="PS51257">
    <property type="entry name" value="PROKAR_LIPOPROTEIN"/>
    <property type="match status" value="1"/>
</dbReference>
<dbReference type="Gene3D" id="1.10.3720.10">
    <property type="entry name" value="MetI-like"/>
    <property type="match status" value="1"/>
</dbReference>
<accession>G5HQK9</accession>
<evidence type="ECO:0000256" key="4">
    <source>
        <dbReference type="ARBA" id="ARBA00022692"/>
    </source>
</evidence>
<dbReference type="eggNOG" id="COG0395">
    <property type="taxonomic scope" value="Bacteria"/>
</dbReference>
<feature type="transmembrane region" description="Helical" evidence="7">
    <location>
        <begin position="141"/>
        <end position="158"/>
    </location>
</feature>
<keyword evidence="5 7" id="KW-1133">Transmembrane helix</keyword>
<dbReference type="HOGENOM" id="CLU_016047_1_1_9"/>
<feature type="domain" description="ABC transmembrane type-1" evidence="8">
    <location>
        <begin position="76"/>
        <end position="266"/>
    </location>
</feature>
<evidence type="ECO:0000256" key="1">
    <source>
        <dbReference type="ARBA" id="ARBA00004651"/>
    </source>
</evidence>
<comment type="similarity">
    <text evidence="7">Belongs to the binding-protein-dependent transport system permease family.</text>
</comment>
<dbReference type="GO" id="GO:0055085">
    <property type="term" value="P:transmembrane transport"/>
    <property type="evidence" value="ECO:0007669"/>
    <property type="project" value="InterPro"/>
</dbReference>
<dbReference type="AlphaFoldDB" id="G5HQK9"/>
<dbReference type="CDD" id="cd06261">
    <property type="entry name" value="TM_PBP2"/>
    <property type="match status" value="1"/>
</dbReference>
<evidence type="ECO:0000256" key="5">
    <source>
        <dbReference type="ARBA" id="ARBA00022989"/>
    </source>
</evidence>
<evidence type="ECO:0000256" key="2">
    <source>
        <dbReference type="ARBA" id="ARBA00022448"/>
    </source>
</evidence>
<comment type="caution">
    <text evidence="9">The sequence shown here is derived from an EMBL/GenBank/DDBJ whole genome shotgun (WGS) entry which is preliminary data.</text>
</comment>
<evidence type="ECO:0000256" key="6">
    <source>
        <dbReference type="ARBA" id="ARBA00023136"/>
    </source>
</evidence>
<evidence type="ECO:0000256" key="7">
    <source>
        <dbReference type="RuleBase" id="RU363032"/>
    </source>
</evidence>
<dbReference type="InterPro" id="IPR035906">
    <property type="entry name" value="MetI-like_sf"/>
</dbReference>
<keyword evidence="6 7" id="KW-0472">Membrane</keyword>
<evidence type="ECO:0000313" key="10">
    <source>
        <dbReference type="Proteomes" id="UP000003763"/>
    </source>
</evidence>
<evidence type="ECO:0000313" key="9">
    <source>
        <dbReference type="EMBL" id="EHE96335.1"/>
    </source>
</evidence>
<comment type="subcellular location">
    <subcellularLocation>
        <location evidence="1 7">Cell membrane</location>
        <topology evidence="1 7">Multi-pass membrane protein</topology>
    </subcellularLocation>
</comment>
<dbReference type="PROSITE" id="PS50928">
    <property type="entry name" value="ABC_TM1"/>
    <property type="match status" value="1"/>
</dbReference>